<comment type="caution">
    <text evidence="1">The sequence shown here is derived from an EMBL/GenBank/DDBJ whole genome shotgun (WGS) entry which is preliminary data.</text>
</comment>
<dbReference type="AlphaFoldDB" id="A0A6F9JAM8"/>
<evidence type="ECO:0000313" key="1">
    <source>
        <dbReference type="EMBL" id="EDO9682712.1"/>
    </source>
</evidence>
<organism evidence="1">
    <name type="scientific">Campylobacter fetus</name>
    <dbReference type="NCBI Taxonomy" id="196"/>
    <lineage>
        <taxon>Bacteria</taxon>
        <taxon>Pseudomonadati</taxon>
        <taxon>Campylobacterota</taxon>
        <taxon>Epsilonproteobacteria</taxon>
        <taxon>Campylobacterales</taxon>
        <taxon>Campylobacteraceae</taxon>
        <taxon>Campylobacter</taxon>
    </lineage>
</organism>
<proteinExistence type="predicted"/>
<name>A0A6F9JAM8_CAMFE</name>
<dbReference type="EMBL" id="AANITE010000012">
    <property type="protein sequence ID" value="EDO9682712.1"/>
    <property type="molecule type" value="Genomic_DNA"/>
</dbReference>
<protein>
    <submittedName>
        <fullName evidence="1">Uncharacterized protein</fullName>
    </submittedName>
</protein>
<reference evidence="1" key="1">
    <citation type="submission" date="2019-12" db="EMBL/GenBank/DDBJ databases">
        <authorList>
            <consortium name="PulseNet: The National Subtyping Network for Foodborne Disease Surveillance"/>
            <person name="Tarr C.L."/>
            <person name="Trees E."/>
            <person name="Katz L.S."/>
            <person name="Carleton-Romer H.A."/>
            <person name="Stroika S."/>
            <person name="Kucerova Z."/>
            <person name="Roache K.F."/>
            <person name="Sabol A.L."/>
            <person name="Besser J."/>
            <person name="Gerner-Smidt P."/>
        </authorList>
    </citation>
    <scope>NUCLEOTIDE SEQUENCE</scope>
    <source>
        <strain evidence="1">PNUSAC014016</strain>
    </source>
</reference>
<gene>
    <name evidence="1" type="ORF">GPS25_08480</name>
</gene>
<sequence length="102" mass="11831">MAKRKPLDLNVLSKVASTSEVTENFKGAAQQNTPAAPAIEEENQTENYLFRRRATHKRKEYKNFSLSLELEDWIKFQQFLLDNSIKSGSEFIRELLREKGVL</sequence>
<accession>A0A6F9JAM8</accession>